<dbReference type="Proteomes" id="UP000034246">
    <property type="component" value="Unassembled WGS sequence"/>
</dbReference>
<evidence type="ECO:0000313" key="3">
    <source>
        <dbReference type="Proteomes" id="UP000034246"/>
    </source>
</evidence>
<sequence>MAERDIVGKLKGLFSNSTALQGGVTTGQAARDRIEDIVHFIAGGFHSEGKHLTQGDLSDNYGGSDRTVSIENAAQTQLDLQQKLDQHVVDENLGISHHDKRGLQPCQRVSKGES</sequence>
<accession>A0A0G0QJM8</accession>
<evidence type="ECO:0000256" key="1">
    <source>
        <dbReference type="SAM" id="MobiDB-lite"/>
    </source>
</evidence>
<proteinExistence type="predicted"/>
<comment type="caution">
    <text evidence="2">The sequence shown here is derived from an EMBL/GenBank/DDBJ whole genome shotgun (WGS) entry which is preliminary data.</text>
</comment>
<gene>
    <name evidence="2" type="ORF">UT39_C0018G0063</name>
</gene>
<reference evidence="2 3" key="1">
    <citation type="journal article" date="2015" name="Nature">
        <title>rRNA introns, odd ribosomes, and small enigmatic genomes across a large radiation of phyla.</title>
        <authorList>
            <person name="Brown C.T."/>
            <person name="Hug L.A."/>
            <person name="Thomas B.C."/>
            <person name="Sharon I."/>
            <person name="Castelle C.J."/>
            <person name="Singh A."/>
            <person name="Wilkins M.J."/>
            <person name="Williams K.H."/>
            <person name="Banfield J.F."/>
        </authorList>
    </citation>
    <scope>NUCLEOTIDE SEQUENCE [LARGE SCALE GENOMIC DNA]</scope>
</reference>
<name>A0A0G0QJM8_9BACT</name>
<evidence type="ECO:0000313" key="2">
    <source>
        <dbReference type="EMBL" id="KKR10590.1"/>
    </source>
</evidence>
<organism evidence="2 3">
    <name type="scientific">Candidatus Woesebacteria bacterium GW2011_GWA1_39_21</name>
    <dbReference type="NCBI Taxonomy" id="1618550"/>
    <lineage>
        <taxon>Bacteria</taxon>
        <taxon>Candidatus Woeseibacteriota</taxon>
    </lineage>
</organism>
<dbReference type="EMBL" id="LBWP01000018">
    <property type="protein sequence ID" value="KKR10590.1"/>
    <property type="molecule type" value="Genomic_DNA"/>
</dbReference>
<feature type="region of interest" description="Disordered" evidence="1">
    <location>
        <begin position="92"/>
        <end position="114"/>
    </location>
</feature>
<protein>
    <submittedName>
        <fullName evidence="2">Uncharacterized protein</fullName>
    </submittedName>
</protein>
<dbReference type="AlphaFoldDB" id="A0A0G0QJM8"/>